<gene>
    <name evidence="1" type="ORF">N8K70_03865</name>
</gene>
<sequence length="76" mass="7885">MAEHGVITSEAEADALPVGSIIRDHMGDARQKVSGRGWEQAGVAGRWGPTWIAFPATVLHVGPTYDGVETGGQGNG</sequence>
<organism evidence="1 2">
    <name type="scientific">Microbacterium betulae</name>
    <dbReference type="NCBI Taxonomy" id="2981139"/>
    <lineage>
        <taxon>Bacteria</taxon>
        <taxon>Bacillati</taxon>
        <taxon>Actinomycetota</taxon>
        <taxon>Actinomycetes</taxon>
        <taxon>Micrococcales</taxon>
        <taxon>Microbacteriaceae</taxon>
        <taxon>Microbacterium</taxon>
    </lineage>
</organism>
<evidence type="ECO:0000313" key="2">
    <source>
        <dbReference type="Proteomes" id="UP001305498"/>
    </source>
</evidence>
<reference evidence="1 2" key="1">
    <citation type="submission" date="2023-02" db="EMBL/GenBank/DDBJ databases">
        <title>Microbacterium betulae sp. nov., isolated from birch wood.</title>
        <authorList>
            <person name="Pasciak M."/>
            <person name="Pawlik K.J."/>
            <person name="Martynowski D."/>
            <person name="Laczmanski L."/>
            <person name="Ciekot J."/>
            <person name="Szponar B."/>
            <person name="Wojcik-Fatla A."/>
            <person name="Mackiewicz B."/>
            <person name="Farian E."/>
            <person name="Cholewa G."/>
            <person name="Cholewa A."/>
            <person name="Dutkiewicz J."/>
        </authorList>
    </citation>
    <scope>NUCLEOTIDE SEQUENCE [LARGE SCALE GENOMIC DNA]</scope>
    <source>
        <strain evidence="1 2">AB</strain>
    </source>
</reference>
<dbReference type="EMBL" id="CP118157">
    <property type="protein sequence ID" value="WOF23827.1"/>
    <property type="molecule type" value="Genomic_DNA"/>
</dbReference>
<keyword evidence="2" id="KW-1185">Reference proteome</keyword>
<dbReference type="AlphaFoldDB" id="A0AA97FLW1"/>
<dbReference type="Proteomes" id="UP001305498">
    <property type="component" value="Chromosome"/>
</dbReference>
<proteinExistence type="predicted"/>
<dbReference type="KEGG" id="mbet:N8K70_03865"/>
<accession>A0AA97FLW1</accession>
<dbReference type="RefSeq" id="WP_317140298.1">
    <property type="nucleotide sequence ID" value="NZ_CP118157.1"/>
</dbReference>
<name>A0AA97FLW1_9MICO</name>
<protein>
    <submittedName>
        <fullName evidence="1">Uncharacterized protein</fullName>
    </submittedName>
</protein>
<evidence type="ECO:0000313" key="1">
    <source>
        <dbReference type="EMBL" id="WOF23827.1"/>
    </source>
</evidence>